<dbReference type="PANTHER" id="PTHR48085">
    <property type="entry name" value="CADMIUM/ZINC-TRANSPORTING ATPASE HMA2-RELATED"/>
    <property type="match status" value="1"/>
</dbReference>
<keyword evidence="2" id="KW-1133">Transmembrane helix</keyword>
<dbReference type="RefSeq" id="WP_012597632.1">
    <property type="nucleotide sequence ID" value="NC_011729.1"/>
</dbReference>
<protein>
    <submittedName>
        <fullName evidence="3">Cation transport ATPase-like protein</fullName>
    </submittedName>
</protein>
<evidence type="ECO:0000256" key="1">
    <source>
        <dbReference type="ARBA" id="ARBA00006024"/>
    </source>
</evidence>
<dbReference type="KEGG" id="cyc:PCC7424_0214"/>
<dbReference type="GO" id="GO:0016020">
    <property type="term" value="C:membrane"/>
    <property type="evidence" value="ECO:0007669"/>
    <property type="project" value="TreeGrafter"/>
</dbReference>
<dbReference type="GO" id="GO:0022857">
    <property type="term" value="F:transmembrane transporter activity"/>
    <property type="evidence" value="ECO:0007669"/>
    <property type="project" value="TreeGrafter"/>
</dbReference>
<sequence>MIKELTLPQSSTSQNGTHSRLIDWEIIHKIPGRLRVRIPQLIWDWEYQNRLQRLLLKTRAITESRVNRGGGFLIVSYPENTVAEWALLDYLKQVINLATQKKDTEVFTLETEKKSSWQSLGLPALAMTVALLGSPLEWPLFFTGGLVLVASIPLWQRFSQGFLDQGQINVDCLDILWLSAQLIGGNHIAGALALNLGVIAENLRRDRLEKLEQELYVLFEQQDEEIHWLSDHQHFAPVRPEDKNHWLSSLEETALIQQVKPIAQGAILPTLLMSGGVGLLTNDLGRASAVLPLDLGVSLRGVTPLAVVSALTVAARAGVYIRNGRILEKLAQVDTLVVSLKNLFPFKVNQPKLDGFIQIIEKLQQQSLSIYLVMDSDEWEGQEWVNSLKRIVNKVYIGLDSQNLEQLIEELHQEGKIIAWIDDTTGDSFTTDQADVTISLAKGGYESQADVILHNQNLESLAYTLNLARHTLATAYESLAIAIIPNLMAVSIGVIFGLNPIIAVMINGGSAILAEFKSLQSGILDK</sequence>
<dbReference type="InterPro" id="IPR036412">
    <property type="entry name" value="HAD-like_sf"/>
</dbReference>
<dbReference type="InterPro" id="IPR023214">
    <property type="entry name" value="HAD_sf"/>
</dbReference>
<organism evidence="3 4">
    <name type="scientific">Gloeothece citriformis (strain PCC 7424)</name>
    <name type="common">Cyanothece sp. (strain PCC 7424)</name>
    <dbReference type="NCBI Taxonomy" id="65393"/>
    <lineage>
        <taxon>Bacteria</taxon>
        <taxon>Bacillati</taxon>
        <taxon>Cyanobacteriota</taxon>
        <taxon>Cyanophyceae</taxon>
        <taxon>Oscillatoriophycideae</taxon>
        <taxon>Chroococcales</taxon>
        <taxon>Aphanothecaceae</taxon>
        <taxon>Gloeothece</taxon>
        <taxon>Gloeothece citriformis</taxon>
    </lineage>
</organism>
<dbReference type="Proteomes" id="UP000002384">
    <property type="component" value="Chromosome"/>
</dbReference>
<keyword evidence="2" id="KW-0472">Membrane</keyword>
<proteinExistence type="inferred from homology"/>
<dbReference type="EMBL" id="CP001291">
    <property type="protein sequence ID" value="ACK68682.1"/>
    <property type="molecule type" value="Genomic_DNA"/>
</dbReference>
<dbReference type="HOGENOM" id="CLU_521492_0_0_3"/>
<feature type="transmembrane region" description="Helical" evidence="2">
    <location>
        <begin position="479"/>
        <end position="506"/>
    </location>
</feature>
<dbReference type="STRING" id="65393.PCC7424_0214"/>
<dbReference type="Gene3D" id="3.40.50.1000">
    <property type="entry name" value="HAD superfamily/HAD-like"/>
    <property type="match status" value="1"/>
</dbReference>
<gene>
    <name evidence="3" type="ordered locus">PCC7424_0214</name>
</gene>
<accession>B7KAL0</accession>
<dbReference type="SUPFAM" id="SSF56784">
    <property type="entry name" value="HAD-like"/>
    <property type="match status" value="1"/>
</dbReference>
<name>B7KAL0_GLOC7</name>
<comment type="similarity">
    <text evidence="1">Belongs to the cation transport ATPase (P-type) (TC 3.A.3) family. Type IB subfamily.</text>
</comment>
<reference evidence="4" key="1">
    <citation type="journal article" date="2011" name="MBio">
        <title>Novel metabolic attributes of the genus Cyanothece, comprising a group of unicellular nitrogen-fixing Cyanobacteria.</title>
        <authorList>
            <person name="Bandyopadhyay A."/>
            <person name="Elvitigala T."/>
            <person name="Welsh E."/>
            <person name="Stockel J."/>
            <person name="Liberton M."/>
            <person name="Min H."/>
            <person name="Sherman L.A."/>
            <person name="Pakrasi H.B."/>
        </authorList>
    </citation>
    <scope>NUCLEOTIDE SEQUENCE [LARGE SCALE GENOMIC DNA]</scope>
    <source>
        <strain evidence="4">PCC 7424</strain>
    </source>
</reference>
<evidence type="ECO:0000313" key="4">
    <source>
        <dbReference type="Proteomes" id="UP000002384"/>
    </source>
</evidence>
<keyword evidence="4" id="KW-1185">Reference proteome</keyword>
<dbReference type="InterPro" id="IPR051014">
    <property type="entry name" value="Cation_Transport_ATPase_IB"/>
</dbReference>
<evidence type="ECO:0000256" key="2">
    <source>
        <dbReference type="SAM" id="Phobius"/>
    </source>
</evidence>
<keyword evidence="2" id="KW-0812">Transmembrane</keyword>
<dbReference type="OrthoDB" id="438550at2"/>
<dbReference type="eggNOG" id="COG2217">
    <property type="taxonomic scope" value="Bacteria"/>
</dbReference>
<dbReference type="AlphaFoldDB" id="B7KAL0"/>
<evidence type="ECO:0000313" key="3">
    <source>
        <dbReference type="EMBL" id="ACK68682.1"/>
    </source>
</evidence>